<feature type="transmembrane region" description="Helical" evidence="2">
    <location>
        <begin position="1112"/>
        <end position="1132"/>
    </location>
</feature>
<evidence type="ECO:0000313" key="4">
    <source>
        <dbReference type="EMBL" id="KNC54531.1"/>
    </source>
</evidence>
<keyword evidence="2" id="KW-1133">Transmembrane helix</keyword>
<dbReference type="OrthoDB" id="443397at2759"/>
<feature type="transmembrane region" description="Helical" evidence="2">
    <location>
        <begin position="1169"/>
        <end position="1195"/>
    </location>
</feature>
<dbReference type="InterPro" id="IPR036116">
    <property type="entry name" value="FN3_sf"/>
</dbReference>
<feature type="transmembrane region" description="Helical" evidence="2">
    <location>
        <begin position="936"/>
        <end position="963"/>
    </location>
</feature>
<sequence length="1361" mass="142974">MAPSTTTAGPCPAVAPYTERYALPFPGMDGVYMFPLSPLYTLIMHVHQDVESDPAFFSSAARFSVALLHRPYRGAPWTVHPSAAPRTFPVLYLKTAAYAPLSVPWTAGLPADKLHPWPLVPPTSPPATAAVYRFIISGAEGNDDDPGRASARILTVDCGANSAALWPLPGGAPTPIVGCSMALSAPTWLAPNRMTGLGKFIITTPESRVACASLDHDRAMCFISAAIEHDELVIRQLIGRAVRVSGTGLTSTVAVDGGLFNITDPLVGSEVHTLRALPASPNVAVLLAYKAPPNEQIQWHSVYSPSGAMTPSTGPPRGEATFSSSLAALSPSTIGPSLGIELVWTSHARDTVLVAFGDEDRLWAATVLTCSANPGANFSLTACSPKSELEIATAVSRFQLTSYAFLTPAEMAAAGPAVVDGMVTASLVSFLDPNGVILATINASSSHVAPSLFRDEPTFIAANIINEGVAVPLSLAPLEFAWFARGSVPELGNEEIHDRWPMAGTLLVSNPQPSLPSLETRTLPLGLAASIALPIGVTLPDMPVAACVDSAPAGTSVVVAFDPDLPLGEQATVTINIPPLAGGKLHSVRVRVMFPDVLIEVPVWIEPAPRALSSPALIPLAQGATLFNVTISGLEPDTLYVVTMALHAGSGYGPFSAATEVKTLPDCALGTVPSIDDEACVACEAGEYGALTPSGLQTCLRCPDTAVSSRGAASMTDCICPGSAFLTASKCVACPRGGLCTAALGPYPYPAPGYFDATSDRSVSESSGVGYQFVACPLPEACLGGRAGCAVGYTGFACARCADGYFVTPSRECRTCPPGAGGTVFAVILLVVGLAAGYTLLSFLAATFPWELTLARQTGVGAEAQSYMVRRLRAPPSLRLTVVTIQCVGMLATVRFGLPDSLQGVLLAAHATNLDPALFAIECTIPSFVARYILVASFPVVILVVACGMCFVIALTAASFPILKAKYAPSAGASLRALLPALLERVVLTLGPLLYIPLVRSSLAFLDCSALPAGRGYFVDADPSLACYSSEWWALFPAFLASATIYGLGLPGYIVFRLRQSSGRLTQLGVIARYGCVYQPFRRPTFFFAPIMLARSAGMVAATLFFSSSPVWVAALALIITQGWMMTIIRWRPHFEPLHNSLELGYGLALTSLVLLCLVFLAVDRPSAATVQFFEVAGVCCVLAVAAAGLLVAVYEAIAIFRVKAQAETSDHGGGTSGKLGPAAKSRLNMRELVVWHTFLREVDDFDNEELAAQLHTLLADLHGLSIVGSVEEARSRLGSSASTGAFGLQLRKETDDFAGVGGLDGVELTSMDAPVRPVRPTRELMISREAPARPMRPARPAQHDVAEPARPARKTTVRFA</sequence>
<feature type="transmembrane region" description="Helical" evidence="2">
    <location>
        <begin position="878"/>
        <end position="898"/>
    </location>
</feature>
<feature type="compositionally biased region" description="Basic residues" evidence="1">
    <location>
        <begin position="1352"/>
        <end position="1361"/>
    </location>
</feature>
<dbReference type="SUPFAM" id="SSF49265">
    <property type="entry name" value="Fibronectin type III"/>
    <property type="match status" value="1"/>
</dbReference>
<protein>
    <recommendedName>
        <fullName evidence="3">DUF7630 domain-containing protein</fullName>
    </recommendedName>
</protein>
<dbReference type="OMA" id="FQAACEW"/>
<gene>
    <name evidence="4" type="ORF">AMSG_10377</name>
</gene>
<dbReference type="Proteomes" id="UP000054408">
    <property type="component" value="Unassembled WGS sequence"/>
</dbReference>
<evidence type="ECO:0000313" key="5">
    <source>
        <dbReference type="Proteomes" id="UP000054408"/>
    </source>
</evidence>
<accession>A0A0L0DR86</accession>
<dbReference type="SMART" id="SM01411">
    <property type="entry name" value="Ephrin_rec_like"/>
    <property type="match status" value="2"/>
</dbReference>
<feature type="transmembrane region" description="Helical" evidence="2">
    <location>
        <begin position="1144"/>
        <end position="1163"/>
    </location>
</feature>
<feature type="transmembrane region" description="Helical" evidence="2">
    <location>
        <begin position="1032"/>
        <end position="1056"/>
    </location>
</feature>
<organism evidence="4 5">
    <name type="scientific">Thecamonas trahens ATCC 50062</name>
    <dbReference type="NCBI Taxonomy" id="461836"/>
    <lineage>
        <taxon>Eukaryota</taxon>
        <taxon>Apusozoa</taxon>
        <taxon>Apusomonadida</taxon>
        <taxon>Apusomonadidae</taxon>
        <taxon>Thecamonas</taxon>
    </lineage>
</organism>
<feature type="region of interest" description="Disordered" evidence="1">
    <location>
        <begin position="1334"/>
        <end position="1361"/>
    </location>
</feature>
<dbReference type="EMBL" id="GL349491">
    <property type="protein sequence ID" value="KNC54531.1"/>
    <property type="molecule type" value="Genomic_DNA"/>
</dbReference>
<keyword evidence="5" id="KW-1185">Reference proteome</keyword>
<feature type="domain" description="DUF7630" evidence="3">
    <location>
        <begin position="773"/>
        <end position="816"/>
    </location>
</feature>
<dbReference type="InterPro" id="IPR003961">
    <property type="entry name" value="FN3_dom"/>
</dbReference>
<proteinExistence type="predicted"/>
<reference evidence="4 5" key="1">
    <citation type="submission" date="2010-05" db="EMBL/GenBank/DDBJ databases">
        <title>The Genome Sequence of Thecamonas trahens ATCC 50062.</title>
        <authorList>
            <consortium name="The Broad Institute Genome Sequencing Platform"/>
            <person name="Russ C."/>
            <person name="Cuomo C."/>
            <person name="Shea T."/>
            <person name="Young S.K."/>
            <person name="Zeng Q."/>
            <person name="Koehrsen M."/>
            <person name="Haas B."/>
            <person name="Borodovsky M."/>
            <person name="Guigo R."/>
            <person name="Alvarado L."/>
            <person name="Berlin A."/>
            <person name="Bochicchio J."/>
            <person name="Borenstein D."/>
            <person name="Chapman S."/>
            <person name="Chen Z."/>
            <person name="Freedman E."/>
            <person name="Gellesch M."/>
            <person name="Goldberg J."/>
            <person name="Griggs A."/>
            <person name="Gujja S."/>
            <person name="Heilman E."/>
            <person name="Heiman D."/>
            <person name="Hepburn T."/>
            <person name="Howarth C."/>
            <person name="Jen D."/>
            <person name="Larson L."/>
            <person name="Mehta T."/>
            <person name="Park D."/>
            <person name="Pearson M."/>
            <person name="Roberts A."/>
            <person name="Saif S."/>
            <person name="Shenoy N."/>
            <person name="Sisk P."/>
            <person name="Stolte C."/>
            <person name="Sykes S."/>
            <person name="Thomson T."/>
            <person name="Walk T."/>
            <person name="White J."/>
            <person name="Yandava C."/>
            <person name="Burger G."/>
            <person name="Gray M.W."/>
            <person name="Holland P.W.H."/>
            <person name="King N."/>
            <person name="Lang F.B.F."/>
            <person name="Roger A.J."/>
            <person name="Ruiz-Trillo I."/>
            <person name="Lander E."/>
            <person name="Nusbaum C."/>
        </authorList>
    </citation>
    <scope>NUCLEOTIDE SEQUENCE [LARGE SCALE GENOMIC DNA]</scope>
    <source>
        <strain evidence="4 5">ATCC 50062</strain>
    </source>
</reference>
<dbReference type="SUPFAM" id="SSF57184">
    <property type="entry name" value="Growth factor receptor domain"/>
    <property type="match status" value="1"/>
</dbReference>
<keyword evidence="2" id="KW-0812">Transmembrane</keyword>
<dbReference type="InterPro" id="IPR056047">
    <property type="entry name" value="CRMPA-like_DUF7630"/>
</dbReference>
<feature type="transmembrane region" description="Helical" evidence="2">
    <location>
        <begin position="824"/>
        <end position="846"/>
    </location>
</feature>
<dbReference type="PANTHER" id="PTHR11319">
    <property type="entry name" value="G PROTEIN-COUPLED RECEPTOR-RELATED"/>
    <property type="match status" value="1"/>
</dbReference>
<dbReference type="Pfam" id="PF24633">
    <property type="entry name" value="DUF7630"/>
    <property type="match status" value="1"/>
</dbReference>
<evidence type="ECO:0000256" key="1">
    <source>
        <dbReference type="SAM" id="MobiDB-lite"/>
    </source>
</evidence>
<dbReference type="RefSeq" id="XP_013753548.1">
    <property type="nucleotide sequence ID" value="XM_013898094.1"/>
</dbReference>
<evidence type="ECO:0000259" key="3">
    <source>
        <dbReference type="Pfam" id="PF24633"/>
    </source>
</evidence>
<dbReference type="PANTHER" id="PTHR11319:SF35">
    <property type="entry name" value="OUTER MEMBRANE PROTEIN PMPC-RELATED"/>
    <property type="match status" value="1"/>
</dbReference>
<keyword evidence="2" id="KW-0472">Membrane</keyword>
<dbReference type="InterPro" id="IPR009030">
    <property type="entry name" value="Growth_fac_rcpt_cys_sf"/>
</dbReference>
<evidence type="ECO:0000256" key="2">
    <source>
        <dbReference type="SAM" id="Phobius"/>
    </source>
</evidence>
<name>A0A0L0DR86_THETB</name>
<dbReference type="GeneID" id="25568613"/>
<dbReference type="CDD" id="cd00063">
    <property type="entry name" value="FN3"/>
    <property type="match status" value="1"/>
</dbReference>